<dbReference type="EMBL" id="RQHS01000018">
    <property type="protein sequence ID" value="TGM98623.1"/>
    <property type="molecule type" value="Genomic_DNA"/>
</dbReference>
<feature type="binding site" evidence="5 9">
    <location>
        <position position="231"/>
    </location>
    <ligand>
        <name>substrate</name>
    </ligand>
</feature>
<keyword evidence="5 8" id="KW-0520">NAD</keyword>
<dbReference type="GO" id="GO:0005829">
    <property type="term" value="C:cytosol"/>
    <property type="evidence" value="ECO:0007669"/>
    <property type="project" value="TreeGrafter"/>
</dbReference>
<dbReference type="GO" id="GO:0008270">
    <property type="term" value="F:zinc ion binding"/>
    <property type="evidence" value="ECO:0007669"/>
    <property type="project" value="UniProtKB-UniRule"/>
</dbReference>
<dbReference type="NCBIfam" id="TIGR00069">
    <property type="entry name" value="hisD"/>
    <property type="match status" value="1"/>
</dbReference>
<comment type="caution">
    <text evidence="12">The sequence shown here is derived from an EMBL/GenBank/DDBJ whole genome shotgun (WGS) entry which is preliminary data.</text>
</comment>
<dbReference type="OrthoDB" id="9805269at2"/>
<feature type="binding site" evidence="5 9">
    <location>
        <position position="416"/>
    </location>
    <ligand>
        <name>substrate</name>
    </ligand>
</feature>
<feature type="active site" description="Proton acceptor" evidence="5 7">
    <location>
        <position position="323"/>
    </location>
</feature>
<evidence type="ECO:0000256" key="11">
    <source>
        <dbReference type="RuleBase" id="RU004175"/>
    </source>
</evidence>
<dbReference type="Pfam" id="PF00815">
    <property type="entry name" value="Histidinol_dh"/>
    <property type="match status" value="1"/>
</dbReference>
<dbReference type="PANTHER" id="PTHR21256:SF2">
    <property type="entry name" value="HISTIDINE BIOSYNTHESIS TRIFUNCTIONAL PROTEIN"/>
    <property type="match status" value="1"/>
</dbReference>
<feature type="binding site" evidence="5 8">
    <location>
        <position position="122"/>
    </location>
    <ligand>
        <name>NAD(+)</name>
        <dbReference type="ChEBI" id="CHEBI:57540"/>
    </ligand>
</feature>
<feature type="binding site" evidence="5 9">
    <location>
        <position position="256"/>
    </location>
    <ligand>
        <name>substrate</name>
    </ligand>
</feature>
<keyword evidence="5" id="KW-0028">Amino-acid biosynthesis</keyword>
<dbReference type="Gene3D" id="3.40.50.1980">
    <property type="entry name" value="Nitrogenase molybdenum iron protein domain"/>
    <property type="match status" value="2"/>
</dbReference>
<dbReference type="HAMAP" id="MF_01024">
    <property type="entry name" value="HisD"/>
    <property type="match status" value="1"/>
</dbReference>
<comment type="function">
    <text evidence="5">Catalyzes the sequential NAD-dependent oxidations of L-histidinol to L-histidinaldehyde and then to L-histidine.</text>
</comment>
<dbReference type="GO" id="GO:0004399">
    <property type="term" value="F:histidinol dehydrogenase activity"/>
    <property type="evidence" value="ECO:0007669"/>
    <property type="project" value="UniProtKB-UniRule"/>
</dbReference>
<evidence type="ECO:0000256" key="1">
    <source>
        <dbReference type="ARBA" id="ARBA00010178"/>
    </source>
</evidence>
<dbReference type="PRINTS" id="PR00083">
    <property type="entry name" value="HOLDHDRGNASE"/>
</dbReference>
<name>A0A4Z1AJ57_9LEPT</name>
<evidence type="ECO:0000256" key="8">
    <source>
        <dbReference type="PIRSR" id="PIRSR000099-2"/>
    </source>
</evidence>
<evidence type="ECO:0000256" key="7">
    <source>
        <dbReference type="PIRSR" id="PIRSR000099-1"/>
    </source>
</evidence>
<dbReference type="FunFam" id="3.40.50.1980:FF:000001">
    <property type="entry name" value="Histidinol dehydrogenase"/>
    <property type="match status" value="1"/>
</dbReference>
<dbReference type="PIRSF" id="PIRSF000099">
    <property type="entry name" value="Histidinol_dh"/>
    <property type="match status" value="1"/>
</dbReference>
<comment type="catalytic activity">
    <reaction evidence="5">
        <text>L-histidinol + 2 NAD(+) + H2O = L-histidine + 2 NADH + 3 H(+)</text>
        <dbReference type="Rhea" id="RHEA:20641"/>
        <dbReference type="ChEBI" id="CHEBI:15377"/>
        <dbReference type="ChEBI" id="CHEBI:15378"/>
        <dbReference type="ChEBI" id="CHEBI:57540"/>
        <dbReference type="ChEBI" id="CHEBI:57595"/>
        <dbReference type="ChEBI" id="CHEBI:57699"/>
        <dbReference type="ChEBI" id="CHEBI:57945"/>
        <dbReference type="EC" id="1.1.1.23"/>
    </reaction>
</comment>
<dbReference type="InterPro" id="IPR012131">
    <property type="entry name" value="Hstdl_DH"/>
</dbReference>
<feature type="binding site" evidence="5 10">
    <location>
        <position position="356"/>
    </location>
    <ligand>
        <name>Zn(2+)</name>
        <dbReference type="ChEBI" id="CHEBI:29105"/>
    </ligand>
</feature>
<dbReference type="SUPFAM" id="SSF53720">
    <property type="entry name" value="ALDH-like"/>
    <property type="match status" value="1"/>
</dbReference>
<reference evidence="12" key="1">
    <citation type="journal article" date="2019" name="PLoS Negl. Trop. Dis.">
        <title>Revisiting the worldwide diversity of Leptospira species in the environment.</title>
        <authorList>
            <person name="Vincent A.T."/>
            <person name="Schiettekatte O."/>
            <person name="Bourhy P."/>
            <person name="Veyrier F.J."/>
            <person name="Picardeau M."/>
        </authorList>
    </citation>
    <scope>NUCLEOTIDE SEQUENCE [LARGE SCALE GENOMIC DNA]</scope>
    <source>
        <strain evidence="12">201601113</strain>
    </source>
</reference>
<evidence type="ECO:0000313" key="13">
    <source>
        <dbReference type="Proteomes" id="UP000297241"/>
    </source>
</evidence>
<dbReference type="GO" id="GO:0000105">
    <property type="term" value="P:L-histidine biosynthetic process"/>
    <property type="evidence" value="ECO:0007669"/>
    <property type="project" value="UniProtKB-UniRule"/>
</dbReference>
<dbReference type="PANTHER" id="PTHR21256">
    <property type="entry name" value="HISTIDINOL DEHYDROGENASE HDH"/>
    <property type="match status" value="1"/>
</dbReference>
<dbReference type="Gene3D" id="1.20.5.1300">
    <property type="match status" value="1"/>
</dbReference>
<feature type="binding site" evidence="5 10">
    <location>
        <position position="253"/>
    </location>
    <ligand>
        <name>Zn(2+)</name>
        <dbReference type="ChEBI" id="CHEBI:29105"/>
    </ligand>
</feature>
<feature type="binding site" evidence="5 9">
    <location>
        <position position="323"/>
    </location>
    <ligand>
        <name>substrate</name>
    </ligand>
</feature>
<keyword evidence="3 5" id="KW-0862">Zinc</keyword>
<dbReference type="UniPathway" id="UPA00031">
    <property type="reaction ID" value="UER00014"/>
</dbReference>
<dbReference type="InterPro" id="IPR001692">
    <property type="entry name" value="Histidinol_DH_CS"/>
</dbReference>
<dbReference type="PROSITE" id="PS00611">
    <property type="entry name" value="HISOL_DEHYDROGENASE"/>
    <property type="match status" value="1"/>
</dbReference>
<feature type="binding site" evidence="5 10">
    <location>
        <position position="256"/>
    </location>
    <ligand>
        <name>Zn(2+)</name>
        <dbReference type="ChEBI" id="CHEBI:29105"/>
    </ligand>
</feature>
<feature type="binding site" evidence="5 8">
    <location>
        <position position="183"/>
    </location>
    <ligand>
        <name>NAD(+)</name>
        <dbReference type="ChEBI" id="CHEBI:57540"/>
    </ligand>
</feature>
<gene>
    <name evidence="5 12" type="primary">hisD</name>
    <name evidence="12" type="ORF">EHR06_11865</name>
</gene>
<evidence type="ECO:0000256" key="5">
    <source>
        <dbReference type="HAMAP-Rule" id="MF_01024"/>
    </source>
</evidence>
<dbReference type="InterPro" id="IPR016161">
    <property type="entry name" value="Ald_DH/histidinol_DH"/>
</dbReference>
<proteinExistence type="inferred from homology"/>
<dbReference type="InterPro" id="IPR022695">
    <property type="entry name" value="Histidinol_DH_monofunct"/>
</dbReference>
<dbReference type="AlphaFoldDB" id="A0A4Z1AJ57"/>
<comment type="cofactor">
    <cofactor evidence="5 10">
        <name>Zn(2+)</name>
        <dbReference type="ChEBI" id="CHEBI:29105"/>
    </cofactor>
    <text evidence="5 10">Binds 1 zinc ion per subunit.</text>
</comment>
<keyword evidence="5" id="KW-0368">Histidine biosynthesis</keyword>
<feature type="binding site" evidence="5 9">
    <location>
        <position position="410"/>
    </location>
    <ligand>
        <name>substrate</name>
    </ligand>
</feature>
<organism evidence="12 13">
    <name type="scientific">Leptospira dzoumogneensis</name>
    <dbReference type="NCBI Taxonomy" id="2484904"/>
    <lineage>
        <taxon>Bacteria</taxon>
        <taxon>Pseudomonadati</taxon>
        <taxon>Spirochaetota</taxon>
        <taxon>Spirochaetia</taxon>
        <taxon>Leptospirales</taxon>
        <taxon>Leptospiraceae</taxon>
        <taxon>Leptospira</taxon>
    </lineage>
</organism>
<comment type="pathway">
    <text evidence="5">Amino-acid biosynthesis; L-histidine biosynthesis; L-histidine from 5-phospho-alpha-D-ribose 1-diphosphate: step 9/9.</text>
</comment>
<feature type="binding site" evidence="5 9">
    <location>
        <position position="253"/>
    </location>
    <ligand>
        <name>substrate</name>
    </ligand>
</feature>
<evidence type="ECO:0000256" key="3">
    <source>
        <dbReference type="ARBA" id="ARBA00022833"/>
    </source>
</evidence>
<evidence type="ECO:0000256" key="2">
    <source>
        <dbReference type="ARBA" id="ARBA00022723"/>
    </source>
</evidence>
<dbReference type="CDD" id="cd06572">
    <property type="entry name" value="Histidinol_dh"/>
    <property type="match status" value="1"/>
</dbReference>
<evidence type="ECO:0000256" key="4">
    <source>
        <dbReference type="ARBA" id="ARBA00023002"/>
    </source>
</evidence>
<dbReference type="Proteomes" id="UP000297241">
    <property type="component" value="Unassembled WGS sequence"/>
</dbReference>
<evidence type="ECO:0000256" key="9">
    <source>
        <dbReference type="PIRSR" id="PIRSR000099-3"/>
    </source>
</evidence>
<protein>
    <recommendedName>
        <fullName evidence="5">Histidinol dehydrogenase</fullName>
        <shortName evidence="5">HDH</shortName>
        <ecNumber evidence="5">1.1.1.23</ecNumber>
    </recommendedName>
</protein>
<dbReference type="RefSeq" id="WP_135757196.1">
    <property type="nucleotide sequence ID" value="NZ_RQHS01000018.1"/>
</dbReference>
<evidence type="ECO:0000313" key="12">
    <source>
        <dbReference type="EMBL" id="TGM98623.1"/>
    </source>
</evidence>
<keyword evidence="4 5" id="KW-0560">Oxidoreductase</keyword>
<evidence type="ECO:0000256" key="10">
    <source>
        <dbReference type="PIRSR" id="PIRSR000099-4"/>
    </source>
</evidence>
<feature type="binding site" evidence="5 8">
    <location>
        <position position="206"/>
    </location>
    <ligand>
        <name>NAD(+)</name>
        <dbReference type="ChEBI" id="CHEBI:57540"/>
    </ligand>
</feature>
<accession>A0A4Z1AJ57</accession>
<evidence type="ECO:0000256" key="6">
    <source>
        <dbReference type="PIRNR" id="PIRNR000099"/>
    </source>
</evidence>
<feature type="binding site" evidence="5 10">
    <location>
        <position position="416"/>
    </location>
    <ligand>
        <name>Zn(2+)</name>
        <dbReference type="ChEBI" id="CHEBI:29105"/>
    </ligand>
</feature>
<sequence length="430" mass="46694">MSIRIREVGKDFSFEPILQRAKQDLNDTLALVRPILDQVREGGDKAVYELTQKFDRIKPEKLVYPVSEWKGKADPELVAALEKAKENIEIFHKAQIPADLDVKVSGNTLGIRYTPIESVTVYAPGGKALYPSTILMGVIPAKIAGVKNIQIVTPPQKEGIPDGLYAAAKIAGADSIVTVGGAQGIAAASYGTETISRSEFVIGPGNKFVTAAKVLLSGQGVIGIDSPAGPSEVLVIADNFANPNWVAADLLSQAEHGEDSAAILCTDSLEFAKKVSAEIDKALKERPKREAIKRASIENESWILVFSNLEECVNFSNLYAPEHLEIQTENYHELFKKITHAGSVFLGPYSPVAMGDYISGTNHILPTAGGSRIFSSLGVLTFLKRVTYQEVTRDSLEKLYPYVKVLSEFEGLDEEHGNSVKVRLSQNGKP</sequence>
<keyword evidence="13" id="KW-1185">Reference proteome</keyword>
<keyword evidence="2 5" id="KW-0479">Metal-binding</keyword>
<dbReference type="EC" id="1.1.1.23" evidence="5"/>
<feature type="binding site" evidence="5 9">
    <location>
        <position position="356"/>
    </location>
    <ligand>
        <name>substrate</name>
    </ligand>
</feature>
<feature type="active site" description="Proton acceptor" evidence="5 7">
    <location>
        <position position="322"/>
    </location>
</feature>
<comment type="similarity">
    <text evidence="1 5 6 11">Belongs to the histidinol dehydrogenase family.</text>
</comment>
<dbReference type="GO" id="GO:0051287">
    <property type="term" value="F:NAD binding"/>
    <property type="evidence" value="ECO:0007669"/>
    <property type="project" value="InterPro"/>
</dbReference>